<dbReference type="PANTHER" id="PTHR38459">
    <property type="entry name" value="PROPHAGE BACTOPRENOL-LINKED GLUCOSE TRANSLOCASE HOMOLOG"/>
    <property type="match status" value="1"/>
</dbReference>
<keyword evidence="4 8" id="KW-1133">Transmembrane helix</keyword>
<dbReference type="InterPro" id="IPR051401">
    <property type="entry name" value="GtrA_CellWall_Glycosyl"/>
</dbReference>
<dbReference type="AlphaFoldDB" id="A0A3G7TUP3"/>
<proteinExistence type="inferred from homology"/>
<keyword evidence="3 8" id="KW-0812">Transmembrane</keyword>
<evidence type="ECO:0000256" key="5">
    <source>
        <dbReference type="ARBA" id="ARBA00023136"/>
    </source>
</evidence>
<name>A0A3G7TUP3_9PSED</name>
<comment type="similarity">
    <text evidence="7">Belongs to the gtrA family.</text>
</comment>
<accession>A0A3G7TUP3</accession>
<dbReference type="PANTHER" id="PTHR38459:SF1">
    <property type="entry name" value="PROPHAGE BACTOPRENOL-LINKED GLUCOSE TRANSLOCASE HOMOLOG"/>
    <property type="match status" value="1"/>
</dbReference>
<comment type="function">
    <text evidence="6 7">Involved in O antigen modification. Involved in the translocation of bactoprenol-linked glucose across the cytoplasmic membrane.</text>
</comment>
<evidence type="ECO:0000256" key="3">
    <source>
        <dbReference type="ARBA" id="ARBA00022692"/>
    </source>
</evidence>
<evidence type="ECO:0000256" key="6">
    <source>
        <dbReference type="ARBA" id="ARBA00025595"/>
    </source>
</evidence>
<dbReference type="GO" id="GO:0000271">
    <property type="term" value="P:polysaccharide biosynthetic process"/>
    <property type="evidence" value="ECO:0007669"/>
    <property type="project" value="InterPro"/>
</dbReference>
<evidence type="ECO:0000256" key="7">
    <source>
        <dbReference type="PIRNR" id="PIRNR006298"/>
    </source>
</evidence>
<keyword evidence="5 8" id="KW-0472">Membrane</keyword>
<feature type="transmembrane region" description="Helical" evidence="8">
    <location>
        <begin position="93"/>
        <end position="118"/>
    </location>
</feature>
<evidence type="ECO:0000256" key="2">
    <source>
        <dbReference type="ARBA" id="ARBA00022448"/>
    </source>
</evidence>
<feature type="domain" description="GtrA/DPMS transmembrane" evidence="9">
    <location>
        <begin position="10"/>
        <end position="119"/>
    </location>
</feature>
<feature type="transmembrane region" description="Helical" evidence="8">
    <location>
        <begin position="67"/>
        <end position="87"/>
    </location>
</feature>
<feature type="transmembrane region" description="Helical" evidence="8">
    <location>
        <begin position="12"/>
        <end position="32"/>
    </location>
</feature>
<evidence type="ECO:0000313" key="10">
    <source>
        <dbReference type="EMBL" id="AZE50855.1"/>
    </source>
</evidence>
<evidence type="ECO:0000313" key="11">
    <source>
        <dbReference type="Proteomes" id="UP000268048"/>
    </source>
</evidence>
<evidence type="ECO:0000256" key="8">
    <source>
        <dbReference type="SAM" id="Phobius"/>
    </source>
</evidence>
<dbReference type="GO" id="GO:0005886">
    <property type="term" value="C:plasma membrane"/>
    <property type="evidence" value="ECO:0007669"/>
    <property type="project" value="TreeGrafter"/>
</dbReference>
<dbReference type="InterPro" id="IPR016480">
    <property type="entry name" value="Glc_translocase_bactprenl-link"/>
</dbReference>
<evidence type="ECO:0000256" key="1">
    <source>
        <dbReference type="ARBA" id="ARBA00004141"/>
    </source>
</evidence>
<reference evidence="10 11" key="1">
    <citation type="submission" date="2018-03" db="EMBL/GenBank/DDBJ databases">
        <title>Diversity of phytobeneficial traits revealed by whole-genome analysis of worldwide-isolated phenazine-producing Pseudomonas spp.</title>
        <authorList>
            <person name="Biessy A."/>
            <person name="Novinscak A."/>
            <person name="Blom J."/>
            <person name="Leger G."/>
            <person name="Thomashow L.S."/>
            <person name="Cazorla F.M."/>
            <person name="Josic D."/>
            <person name="Filion M."/>
        </authorList>
    </citation>
    <scope>NUCLEOTIDE SEQUENCE [LARGE SCALE GENOMIC DNA]</scope>
    <source>
        <strain evidence="10 11">B25</strain>
    </source>
</reference>
<gene>
    <name evidence="10" type="ORF">C4K04_5205</name>
</gene>
<keyword evidence="2 7" id="KW-0813">Transport</keyword>
<organism evidence="10 11">
    <name type="scientific">Pseudomonas chlororaphis</name>
    <dbReference type="NCBI Taxonomy" id="587753"/>
    <lineage>
        <taxon>Bacteria</taxon>
        <taxon>Pseudomonadati</taxon>
        <taxon>Pseudomonadota</taxon>
        <taxon>Gammaproteobacteria</taxon>
        <taxon>Pseudomonadales</taxon>
        <taxon>Pseudomonadaceae</taxon>
        <taxon>Pseudomonas</taxon>
    </lineage>
</organism>
<dbReference type="EMBL" id="CP027753">
    <property type="protein sequence ID" value="AZE50855.1"/>
    <property type="molecule type" value="Genomic_DNA"/>
</dbReference>
<comment type="subcellular location">
    <subcellularLocation>
        <location evidence="1">Membrane</location>
        <topology evidence="1">Multi-pass membrane protein</topology>
    </subcellularLocation>
</comment>
<protein>
    <recommendedName>
        <fullName evidence="7">Bactoprenol-linked glucose translocase</fullName>
    </recommendedName>
</protein>
<feature type="transmembrane region" description="Helical" evidence="8">
    <location>
        <begin position="38"/>
        <end position="55"/>
    </location>
</feature>
<evidence type="ECO:0000256" key="4">
    <source>
        <dbReference type="ARBA" id="ARBA00022989"/>
    </source>
</evidence>
<dbReference type="RefSeq" id="WP_124322123.1">
    <property type="nucleotide sequence ID" value="NZ_CP027753.1"/>
</dbReference>
<sequence length="124" mass="13421">MRLLWKGISRYTVIGIANTFIHWLVFFLLSLVAGLSQALSNLAAFCVAASFSFYMNARFTFAAKASIGGYLLFLGGMGALSLGVGHAGDVWRLPGLLTVLVFSALSLVAGFLFAKYLVFRECEP</sequence>
<dbReference type="InterPro" id="IPR007267">
    <property type="entry name" value="GtrA_DPMS_TM"/>
</dbReference>
<dbReference type="PIRSF" id="PIRSF006298">
    <property type="entry name" value="GtrA_prd"/>
    <property type="match status" value="1"/>
</dbReference>
<dbReference type="Pfam" id="PF04138">
    <property type="entry name" value="GtrA_DPMS_TM"/>
    <property type="match status" value="1"/>
</dbReference>
<evidence type="ECO:0000259" key="9">
    <source>
        <dbReference type="Pfam" id="PF04138"/>
    </source>
</evidence>
<dbReference type="Proteomes" id="UP000268048">
    <property type="component" value="Chromosome"/>
</dbReference>